<evidence type="ECO:0008006" key="13">
    <source>
        <dbReference type="Google" id="ProtNLM"/>
    </source>
</evidence>
<evidence type="ECO:0000259" key="10">
    <source>
        <dbReference type="Pfam" id="PF03712"/>
    </source>
</evidence>
<evidence type="ECO:0000313" key="11">
    <source>
        <dbReference type="EMBL" id="CAK8690762.1"/>
    </source>
</evidence>
<protein>
    <recommendedName>
        <fullName evidence="13">Peptidylglycine monooxygenase</fullName>
    </recommendedName>
</protein>
<dbReference type="Gene3D" id="2.60.120.230">
    <property type="match status" value="1"/>
</dbReference>
<keyword evidence="2" id="KW-0479">Metal-binding</keyword>
<evidence type="ECO:0000256" key="6">
    <source>
        <dbReference type="ARBA" id="ARBA00023033"/>
    </source>
</evidence>
<accession>A0ABP0GH07</accession>
<dbReference type="InterPro" id="IPR000323">
    <property type="entry name" value="Cu2_ascorb_mOase_N"/>
</dbReference>
<keyword evidence="5" id="KW-0186">Copper</keyword>
<name>A0ABP0GH07_CLALP</name>
<dbReference type="InterPro" id="IPR014784">
    <property type="entry name" value="Cu2_ascorb_mOase-like_C"/>
</dbReference>
<dbReference type="InterPro" id="IPR014783">
    <property type="entry name" value="Cu2_ascorb_mOase_CS-2"/>
</dbReference>
<evidence type="ECO:0000256" key="3">
    <source>
        <dbReference type="ARBA" id="ARBA00022729"/>
    </source>
</evidence>
<keyword evidence="6" id="KW-0503">Monooxygenase</keyword>
<dbReference type="PROSITE" id="PS00085">
    <property type="entry name" value="CU2_MONOOXYGENASE_2"/>
    <property type="match status" value="1"/>
</dbReference>
<evidence type="ECO:0000256" key="5">
    <source>
        <dbReference type="ARBA" id="ARBA00023008"/>
    </source>
</evidence>
<sequence>MTQTDAKSASEDNKTRKFSVQMPQVKIPYDDTYLCTAIDISSNETKTLYITQFIPHALQSVAHHLLLYACRTPGSDAAAWNCGGPMAETDNPETKLPHATICGDGEIETILWAWAKGAPKLELPHGVGFEVGPSTGLNFLVFNAHFKSKTVANENNAVYNTGVTVSATTEQQPKVAGIYLSMSMLGSVPPHKKKNFDIICSYHGGTVMHPFAFRVHTHALGFRVSGYKVSTGIVDRWIEIGNENPQHPEAFYPVKDKFLSISNGDWLASRCEMFNFRNSTTNIGMKHTDEMCNFYIMYWKHRDKNSAKVKTMVCKNGFPWTHWRNKFNNLPF</sequence>
<proteinExistence type="predicted"/>
<dbReference type="SUPFAM" id="SSF49742">
    <property type="entry name" value="PHM/PNGase F"/>
    <property type="match status" value="2"/>
</dbReference>
<dbReference type="Gene3D" id="2.60.120.310">
    <property type="entry name" value="Copper type II, ascorbate-dependent monooxygenase, N-terminal domain"/>
    <property type="match status" value="1"/>
</dbReference>
<dbReference type="Pfam" id="PF03712">
    <property type="entry name" value="Cu2_monoox_C"/>
    <property type="match status" value="1"/>
</dbReference>
<evidence type="ECO:0000256" key="8">
    <source>
        <dbReference type="ARBA" id="ARBA00023180"/>
    </source>
</evidence>
<dbReference type="Proteomes" id="UP001642483">
    <property type="component" value="Unassembled WGS sequence"/>
</dbReference>
<organism evidence="11 12">
    <name type="scientific">Clavelina lepadiformis</name>
    <name type="common">Light-bulb sea squirt</name>
    <name type="synonym">Ascidia lepadiformis</name>
    <dbReference type="NCBI Taxonomy" id="159417"/>
    <lineage>
        <taxon>Eukaryota</taxon>
        <taxon>Metazoa</taxon>
        <taxon>Chordata</taxon>
        <taxon>Tunicata</taxon>
        <taxon>Ascidiacea</taxon>
        <taxon>Aplousobranchia</taxon>
        <taxon>Clavelinidae</taxon>
        <taxon>Clavelina</taxon>
    </lineage>
</organism>
<feature type="domain" description="Copper type II ascorbate-dependent monooxygenase C-terminal" evidence="10">
    <location>
        <begin position="176"/>
        <end position="324"/>
    </location>
</feature>
<keyword evidence="3" id="KW-0732">Signal</keyword>
<comment type="cofactor">
    <cofactor evidence="1">
        <name>Cu(2+)</name>
        <dbReference type="ChEBI" id="CHEBI:29036"/>
    </cofactor>
</comment>
<evidence type="ECO:0000256" key="4">
    <source>
        <dbReference type="ARBA" id="ARBA00023002"/>
    </source>
</evidence>
<dbReference type="Pfam" id="PF01082">
    <property type="entry name" value="Cu2_monooxygen"/>
    <property type="match status" value="1"/>
</dbReference>
<keyword evidence="4" id="KW-0560">Oxidoreductase</keyword>
<dbReference type="InterPro" id="IPR008977">
    <property type="entry name" value="PHM/PNGase_F_dom_sf"/>
</dbReference>
<keyword evidence="12" id="KW-1185">Reference proteome</keyword>
<evidence type="ECO:0000256" key="2">
    <source>
        <dbReference type="ARBA" id="ARBA00022723"/>
    </source>
</evidence>
<reference evidence="11 12" key="1">
    <citation type="submission" date="2024-02" db="EMBL/GenBank/DDBJ databases">
        <authorList>
            <person name="Daric V."/>
            <person name="Darras S."/>
        </authorList>
    </citation>
    <scope>NUCLEOTIDE SEQUENCE [LARGE SCALE GENOMIC DNA]</scope>
</reference>
<keyword evidence="7" id="KW-1015">Disulfide bond</keyword>
<dbReference type="InterPro" id="IPR024548">
    <property type="entry name" value="Cu2_monoox_C"/>
</dbReference>
<dbReference type="EMBL" id="CAWYQH010000119">
    <property type="protein sequence ID" value="CAK8690762.1"/>
    <property type="molecule type" value="Genomic_DNA"/>
</dbReference>
<evidence type="ECO:0000256" key="1">
    <source>
        <dbReference type="ARBA" id="ARBA00001973"/>
    </source>
</evidence>
<feature type="domain" description="Copper type II ascorbate-dependent monooxygenase N-terminal" evidence="9">
    <location>
        <begin position="18"/>
        <end position="149"/>
    </location>
</feature>
<keyword evidence="8" id="KW-0325">Glycoprotein</keyword>
<dbReference type="PANTHER" id="PTHR10680:SF14">
    <property type="entry name" value="PEPTIDYL-GLYCINE ALPHA-AMIDATING MONOOXYGENASE"/>
    <property type="match status" value="1"/>
</dbReference>
<evidence type="ECO:0000256" key="7">
    <source>
        <dbReference type="ARBA" id="ARBA00023157"/>
    </source>
</evidence>
<dbReference type="PANTHER" id="PTHR10680">
    <property type="entry name" value="PEPTIDYL-GLYCINE ALPHA-AMIDATING MONOOXYGENASE"/>
    <property type="match status" value="1"/>
</dbReference>
<comment type="caution">
    <text evidence="11">The sequence shown here is derived from an EMBL/GenBank/DDBJ whole genome shotgun (WGS) entry which is preliminary data.</text>
</comment>
<dbReference type="InterPro" id="IPR036939">
    <property type="entry name" value="Cu2_ascorb_mOase_N_sf"/>
</dbReference>
<gene>
    <name evidence="11" type="ORF">CVLEPA_LOCUS23336</name>
</gene>
<evidence type="ECO:0000259" key="9">
    <source>
        <dbReference type="Pfam" id="PF01082"/>
    </source>
</evidence>
<evidence type="ECO:0000313" key="12">
    <source>
        <dbReference type="Proteomes" id="UP001642483"/>
    </source>
</evidence>